<feature type="binding site" evidence="30">
    <location>
        <position position="1033"/>
    </location>
    <ligand>
        <name>ATP</name>
        <dbReference type="ChEBI" id="CHEBI:30616"/>
    </ligand>
</feature>
<keyword evidence="27 29" id="KW-0456">Lyase</keyword>
<dbReference type="PIRSF" id="PIRSF039050">
    <property type="entry name" value="Ade_cyc"/>
    <property type="match status" value="1"/>
</dbReference>
<dbReference type="PANTHER" id="PTHR45627:SF30">
    <property type="entry name" value="ADENYLATE CYCLASE TYPE 3"/>
    <property type="match status" value="1"/>
</dbReference>
<comment type="similarity">
    <text evidence="29 32">Belongs to the adenylyl cyclase class-4/guanylyl cyclase family.</text>
</comment>
<keyword evidence="21 34" id="KW-1133">Transmembrane helix</keyword>
<protein>
    <recommendedName>
        <fullName evidence="29">adenylate cyclase</fullName>
        <ecNumber evidence="29">4.6.1.1</ecNumber>
    </recommendedName>
</protein>
<dbReference type="SMART" id="SM00044">
    <property type="entry name" value="CYCc"/>
    <property type="match status" value="2"/>
</dbReference>
<dbReference type="GO" id="GO:0046872">
    <property type="term" value="F:metal ion binding"/>
    <property type="evidence" value="ECO:0007669"/>
    <property type="project" value="UniProtKB-KW"/>
</dbReference>
<evidence type="ECO:0000256" key="24">
    <source>
        <dbReference type="ARBA" id="ARBA00023136"/>
    </source>
</evidence>
<evidence type="ECO:0000256" key="1">
    <source>
        <dbReference type="ARBA" id="ARBA00001593"/>
    </source>
</evidence>
<keyword evidence="7" id="KW-1003">Cell membrane</keyword>
<dbReference type="GO" id="GO:0035556">
    <property type="term" value="P:intracellular signal transduction"/>
    <property type="evidence" value="ECO:0007669"/>
    <property type="project" value="InterPro"/>
</dbReference>
<dbReference type="CDD" id="cd07302">
    <property type="entry name" value="CHD"/>
    <property type="match status" value="2"/>
</dbReference>
<keyword evidence="13 29" id="KW-0479">Metal-binding</keyword>
<evidence type="ECO:0000259" key="35">
    <source>
        <dbReference type="PROSITE" id="PS50125"/>
    </source>
</evidence>
<feature type="transmembrane region" description="Helical" evidence="34">
    <location>
        <begin position="691"/>
        <end position="712"/>
    </location>
</feature>
<dbReference type="OrthoDB" id="10261550at2759"/>
<feature type="binding site" evidence="30">
    <location>
        <begin position="993"/>
        <end position="997"/>
    </location>
    <ligand>
        <name>ATP</name>
        <dbReference type="ChEBI" id="CHEBI:30616"/>
    </ligand>
</feature>
<evidence type="ECO:0000256" key="23">
    <source>
        <dbReference type="ARBA" id="ARBA00023034"/>
    </source>
</evidence>
<sequence>MTDITVIESTDGGFDNVNPASSNNISDRASTGTSGNKSRSWASIVRRKFTVSLGSPRLETVYRGYFRRQKRGCLLCVLLIAILYELRILVMDCVSFTVDRVPTIVLSAVLLCVHAVLFALCKAGKCSKKFEERVLPYLVWALLTAQALTYSGLQRQRLTPTHSLEWQLFLVFVVLTCLPLSLLSLLLLTGATALGHAVLCGAMAQAQTEFLGLQLISNGLLYACAVTLGVIFYLLVDRKYRKSFLDTRSSLEVKVHLQEQTQHQEQLLMSILPRHVAEDMRRGMSRKDTEDRQFQQMYIKRHENVSILFADIVGFTAISTTVSAQELVKILNELFASFDKLADINNQLRIKILGDCYYCICGVPVPRKDHAVCSINMGLDMVDAIAQVREKTRSPVDMRVGIHTGAVLAGVLGQKRWQFDVWSTDVTLANQMESGGMPGRVHISKATHDCLNGEFELEQGNGASRNDYLKSRGIKTFLIKRRTEKRELAASFPKKSAWSSIMIKNGGVKKVDDGKKPTARLCFQRLAIRALRNEQEINNLVRKTLEEQDYKAIDGKVNPVTLRFKDADLEMKFGKEREKQCAVCLVAFAVILVFCFLVQITVIARTIMAVIAFVICLVGIVSMVIVTSATIFHTNFPAMLVRVSNWLDGNRYIRNTWTLVAVTMVIAGILINTLSCDVTGPVLFSPPLDRLDLSCPYTQYFVFAIVLMLSGLTMQMHISHVTKFLTMCVITTVTCLVSFVLENGGLGISRSVNQNFTGNSTDSPDPVPPAAQLCVSLSVITICLLLICRQMESATRLLFLWKMETTKQREEVGQIRKQNEDLVNNILPPHVSTHFIGVKRKDEELYSQSYEEVGVLFASIPNFSDFYTEESVNNSGIECLRFLNEIIYDFDALLSKPKFRSITKIKTIGSCYMAASGLNPDDNMAHSPDRLVRLKHLADLADFALALKEALMNINYQSFNNFLLRIGIHQGSVVAGVIGARKPHYDIWGNTVNVASRMESTGQPGQIQVVEETSHLLKEFGFKLEQRGVVKVKGKGELMTYFLKGREKPEVSNISLPNVVG</sequence>
<feature type="binding site" evidence="31">
    <location>
        <position position="355"/>
    </location>
    <ligand>
        <name>Mg(2+)</name>
        <dbReference type="ChEBI" id="CHEBI:18420"/>
        <label>2</label>
        <note>catalytic</note>
    </ligand>
</feature>
<feature type="region of interest" description="Disordered" evidence="33">
    <location>
        <begin position="1"/>
        <end position="37"/>
    </location>
</feature>
<dbReference type="Gene3D" id="3.30.70.1230">
    <property type="entry name" value="Nucleotide cyclase"/>
    <property type="match status" value="2"/>
</dbReference>
<dbReference type="Pfam" id="PF00211">
    <property type="entry name" value="Guanylate_cyc"/>
    <property type="match status" value="2"/>
</dbReference>
<feature type="transmembrane region" description="Helical" evidence="34">
    <location>
        <begin position="724"/>
        <end position="741"/>
    </location>
</feature>
<keyword evidence="25" id="KW-0325">Glycoprotein</keyword>
<dbReference type="GO" id="GO:0005929">
    <property type="term" value="C:cilium"/>
    <property type="evidence" value="ECO:0007669"/>
    <property type="project" value="UniProtKB-SubCell"/>
</dbReference>
<dbReference type="GO" id="GO:0005794">
    <property type="term" value="C:Golgi apparatus"/>
    <property type="evidence" value="ECO:0007669"/>
    <property type="project" value="UniProtKB-SubCell"/>
</dbReference>
<feature type="binding site" evidence="30">
    <location>
        <begin position="311"/>
        <end position="316"/>
    </location>
    <ligand>
        <name>ATP</name>
        <dbReference type="ChEBI" id="CHEBI:30616"/>
    </ligand>
</feature>
<dbReference type="GO" id="GO:0005524">
    <property type="term" value="F:ATP binding"/>
    <property type="evidence" value="ECO:0007669"/>
    <property type="project" value="UniProtKB-UniRule"/>
</dbReference>
<keyword evidence="22 29" id="KW-0115">cAMP biosynthesis</keyword>
<feature type="binding site" evidence="31">
    <location>
        <position position="312"/>
    </location>
    <ligand>
        <name>Mg(2+)</name>
        <dbReference type="ChEBI" id="CHEBI:18420"/>
        <label>2</label>
        <note>catalytic</note>
    </ligand>
</feature>
<evidence type="ECO:0000256" key="10">
    <source>
        <dbReference type="ARBA" id="ARBA00022553"/>
    </source>
</evidence>
<keyword evidence="19" id="KW-0832">Ubl conjugation</keyword>
<keyword evidence="36" id="KW-1185">Reference proteome</keyword>
<keyword evidence="18 29" id="KW-0460">Magnesium</keyword>
<evidence type="ECO:0000256" key="16">
    <source>
        <dbReference type="ARBA" id="ARBA00022741"/>
    </source>
</evidence>
<evidence type="ECO:0000256" key="9">
    <source>
        <dbReference type="ARBA" id="ARBA00022499"/>
    </source>
</evidence>
<proteinExistence type="inferred from homology"/>
<feature type="transmembrane region" description="Helical" evidence="34">
    <location>
        <begin position="102"/>
        <end position="122"/>
    </location>
</feature>
<dbReference type="GeneID" id="118404575"/>
<reference evidence="37" key="1">
    <citation type="journal article" date="2016" name="Genome Biol. Evol.">
        <title>Conserved non-coding elements in the most distant genera of cephalochordates: the Goldilocks principle.</title>
        <authorList>
            <person name="Yue J.X."/>
            <person name="Kozmikova I."/>
            <person name="Ono H."/>
            <person name="Nossa C.W."/>
            <person name="Kozmik Z."/>
            <person name="Putnam N.H."/>
            <person name="Yu J.K."/>
            <person name="Holland L.Z."/>
        </authorList>
    </citation>
    <scope>NUCLEOTIDE SEQUENCE</scope>
</reference>
<keyword evidence="20" id="KW-0112">Calmodulin-binding</keyword>
<keyword evidence="23" id="KW-0333">Golgi apparatus</keyword>
<comment type="cofactor">
    <cofactor evidence="2">
        <name>Mn(2+)</name>
        <dbReference type="ChEBI" id="CHEBI:29035"/>
    </cofactor>
</comment>
<dbReference type="OMA" id="CVYMGLS"/>
<evidence type="ECO:0000313" key="36">
    <source>
        <dbReference type="Proteomes" id="UP000001554"/>
    </source>
</evidence>
<comment type="cofactor">
    <cofactor evidence="31">
        <name>Mg(2+)</name>
        <dbReference type="ChEBI" id="CHEBI:18420"/>
    </cofactor>
    <cofactor evidence="31">
        <name>Mn(2+)</name>
        <dbReference type="ChEBI" id="CHEBI:29035"/>
    </cofactor>
    <text evidence="31">Binds 2 magnesium ions per subunit. Is also active with manganese (in vitro).</text>
</comment>
<dbReference type="EC" id="4.6.1.1" evidence="29"/>
<evidence type="ECO:0000256" key="34">
    <source>
        <dbReference type="SAM" id="Phobius"/>
    </source>
</evidence>
<evidence type="ECO:0000256" key="20">
    <source>
        <dbReference type="ARBA" id="ARBA00022860"/>
    </source>
</evidence>
<comment type="catalytic activity">
    <reaction evidence="1 29">
        <text>ATP = 3',5'-cyclic AMP + diphosphate</text>
        <dbReference type="Rhea" id="RHEA:15389"/>
        <dbReference type="ChEBI" id="CHEBI:30616"/>
        <dbReference type="ChEBI" id="CHEBI:33019"/>
        <dbReference type="ChEBI" id="CHEBI:58165"/>
        <dbReference type="EC" id="4.6.1.1"/>
    </reaction>
</comment>
<gene>
    <name evidence="37" type="primary">LOC118404575</name>
</gene>
<feature type="binding site" evidence="31">
    <location>
        <position position="355"/>
    </location>
    <ligand>
        <name>Mg(2+)</name>
        <dbReference type="ChEBI" id="CHEBI:18420"/>
        <label>1</label>
        <note>catalytic</note>
    </ligand>
</feature>
<evidence type="ECO:0000256" key="13">
    <source>
        <dbReference type="ARBA" id="ARBA00022723"/>
    </source>
</evidence>
<feature type="binding site" evidence="30">
    <location>
        <begin position="986"/>
        <end position="988"/>
    </location>
    <ligand>
        <name>ATP</name>
        <dbReference type="ChEBI" id="CHEBI:30616"/>
    </ligand>
</feature>
<feature type="transmembrane region" description="Helical" evidence="34">
    <location>
        <begin position="581"/>
        <end position="604"/>
    </location>
</feature>
<evidence type="ECO:0000256" key="31">
    <source>
        <dbReference type="PIRSR" id="PIRSR039050-51"/>
    </source>
</evidence>
<feature type="binding site" evidence="30">
    <location>
        <position position="399"/>
    </location>
    <ligand>
        <name>ATP</name>
        <dbReference type="ChEBI" id="CHEBI:30616"/>
    </ligand>
</feature>
<feature type="transmembrane region" description="Helical" evidence="34">
    <location>
        <begin position="610"/>
        <end position="632"/>
    </location>
</feature>
<keyword evidence="16 29" id="KW-0547">Nucleotide-binding</keyword>
<evidence type="ECO:0000256" key="11">
    <source>
        <dbReference type="ARBA" id="ARBA00022606"/>
    </source>
</evidence>
<feature type="transmembrane region" description="Helical" evidence="34">
    <location>
        <begin position="166"/>
        <end position="187"/>
    </location>
</feature>
<dbReference type="GO" id="GO:0004016">
    <property type="term" value="F:adenylate cyclase activity"/>
    <property type="evidence" value="ECO:0000318"/>
    <property type="project" value="GO_Central"/>
</dbReference>
<dbReference type="Pfam" id="PF16214">
    <property type="entry name" value="AC_N"/>
    <property type="match status" value="1"/>
</dbReference>
<evidence type="ECO:0000256" key="19">
    <source>
        <dbReference type="ARBA" id="ARBA00022843"/>
    </source>
</evidence>
<dbReference type="InterPro" id="IPR018297">
    <property type="entry name" value="A/G_cyclase_CS"/>
</dbReference>
<evidence type="ECO:0000256" key="17">
    <source>
        <dbReference type="ARBA" id="ARBA00022840"/>
    </source>
</evidence>
<name>A0A9J7KEY1_BRAFL</name>
<evidence type="ECO:0000256" key="2">
    <source>
        <dbReference type="ARBA" id="ARBA00001936"/>
    </source>
</evidence>
<dbReference type="InterPro" id="IPR001054">
    <property type="entry name" value="A/G_cyclase"/>
</dbReference>
<dbReference type="InterPro" id="IPR029787">
    <property type="entry name" value="Nucleotide_cyclase"/>
</dbReference>
<evidence type="ECO:0000256" key="4">
    <source>
        <dbReference type="ARBA" id="ARBA00004496"/>
    </source>
</evidence>
<dbReference type="FunFam" id="3.30.70.1230:FF:000009">
    <property type="entry name" value="Adenylate cyclase"/>
    <property type="match status" value="1"/>
</dbReference>
<feature type="transmembrane region" description="Helical" evidence="34">
    <location>
        <begin position="770"/>
        <end position="788"/>
    </location>
</feature>
<evidence type="ECO:0000256" key="6">
    <source>
        <dbReference type="ARBA" id="ARBA00004651"/>
    </source>
</evidence>
<keyword evidence="10" id="KW-0597">Phosphoprotein</keyword>
<evidence type="ECO:0000256" key="7">
    <source>
        <dbReference type="ARBA" id="ARBA00022475"/>
    </source>
</evidence>
<dbReference type="PROSITE" id="PS00452">
    <property type="entry name" value="GUANYLATE_CYCLASE_1"/>
    <property type="match status" value="2"/>
</dbReference>
<feature type="binding site" evidence="30">
    <location>
        <begin position="353"/>
        <end position="355"/>
    </location>
    <ligand>
        <name>ATP</name>
        <dbReference type="ChEBI" id="CHEBI:30616"/>
    </ligand>
</feature>
<keyword evidence="9" id="KW-1017">Isopeptide bond</keyword>
<feature type="binding site" evidence="31">
    <location>
        <position position="311"/>
    </location>
    <ligand>
        <name>Mg(2+)</name>
        <dbReference type="ChEBI" id="CHEBI:18420"/>
        <label>2</label>
        <note>catalytic</note>
    </ligand>
</feature>
<dbReference type="PANTHER" id="PTHR45627">
    <property type="entry name" value="ADENYLATE CYCLASE TYPE 1"/>
    <property type="match status" value="1"/>
</dbReference>
<dbReference type="RefSeq" id="XP_035659644.1">
    <property type="nucleotide sequence ID" value="XM_035803751.1"/>
</dbReference>
<dbReference type="PROSITE" id="PS50125">
    <property type="entry name" value="GUANYLATE_CYCLASE_2"/>
    <property type="match status" value="2"/>
</dbReference>
<reference evidence="37" key="3">
    <citation type="submission" date="2025-08" db="UniProtKB">
        <authorList>
            <consortium name="RefSeq"/>
        </authorList>
    </citation>
    <scope>IDENTIFICATION</scope>
</reference>
<dbReference type="GO" id="GO:0005886">
    <property type="term" value="C:plasma membrane"/>
    <property type="evidence" value="ECO:0000318"/>
    <property type="project" value="GO_Central"/>
</dbReference>
<dbReference type="FunFam" id="3.30.70.1230:FF:000006">
    <property type="entry name" value="Adenylate cyclase"/>
    <property type="match status" value="1"/>
</dbReference>
<dbReference type="GO" id="GO:0007189">
    <property type="term" value="P:adenylate cyclase-activating G protein-coupled receptor signaling pathway"/>
    <property type="evidence" value="ECO:0000318"/>
    <property type="project" value="GO_Central"/>
</dbReference>
<evidence type="ECO:0000256" key="30">
    <source>
        <dbReference type="PIRSR" id="PIRSR039050-50"/>
    </source>
</evidence>
<feature type="transmembrane region" description="Helical" evidence="34">
    <location>
        <begin position="652"/>
        <end position="671"/>
    </location>
</feature>
<feature type="binding site" evidence="30">
    <location>
        <position position="906"/>
    </location>
    <ligand>
        <name>ATP</name>
        <dbReference type="ChEBI" id="CHEBI:30616"/>
    </ligand>
</feature>
<evidence type="ECO:0000256" key="14">
    <source>
        <dbReference type="ARBA" id="ARBA00022725"/>
    </source>
</evidence>
<evidence type="ECO:0000256" key="29">
    <source>
        <dbReference type="PIRNR" id="PIRNR039050"/>
    </source>
</evidence>
<feature type="compositionally biased region" description="Polar residues" evidence="33">
    <location>
        <begin position="18"/>
        <end position="37"/>
    </location>
</feature>
<evidence type="ECO:0000256" key="21">
    <source>
        <dbReference type="ARBA" id="ARBA00022989"/>
    </source>
</evidence>
<comment type="subcellular location">
    <subcellularLocation>
        <location evidence="6">Cell membrane</location>
        <topology evidence="6">Multi-pass membrane protein</topology>
    </subcellularLocation>
    <subcellularLocation>
        <location evidence="3">Cell projection</location>
        <location evidence="3">Cilium</location>
    </subcellularLocation>
    <subcellularLocation>
        <location evidence="4">Cytoplasm</location>
    </subcellularLocation>
    <subcellularLocation>
        <location evidence="5">Golgi apparatus</location>
    </subcellularLocation>
</comment>
<evidence type="ECO:0000313" key="37">
    <source>
        <dbReference type="RefSeq" id="XP_035659644.1"/>
    </source>
</evidence>
<keyword evidence="28" id="KW-0966">Cell projection</keyword>
<dbReference type="GO" id="GO:0006171">
    <property type="term" value="P:cAMP biosynthetic process"/>
    <property type="evidence" value="ECO:0000318"/>
    <property type="project" value="GO_Central"/>
</dbReference>
<evidence type="ECO:0000256" key="3">
    <source>
        <dbReference type="ARBA" id="ARBA00004138"/>
    </source>
</evidence>
<evidence type="ECO:0000256" key="26">
    <source>
        <dbReference type="ARBA" id="ARBA00023211"/>
    </source>
</evidence>
<keyword evidence="12 34" id="KW-0812">Transmembrane</keyword>
<feature type="domain" description="Guanylate cyclase" evidence="35">
    <location>
        <begin position="854"/>
        <end position="999"/>
    </location>
</feature>
<evidence type="ECO:0000256" key="22">
    <source>
        <dbReference type="ARBA" id="ARBA00022998"/>
    </source>
</evidence>
<evidence type="ECO:0000256" key="15">
    <source>
        <dbReference type="ARBA" id="ARBA00022737"/>
    </source>
</evidence>
<evidence type="ECO:0000256" key="25">
    <source>
        <dbReference type="ARBA" id="ARBA00023180"/>
    </source>
</evidence>
<keyword evidence="14" id="KW-0552">Olfaction</keyword>
<evidence type="ECO:0000256" key="12">
    <source>
        <dbReference type="ARBA" id="ARBA00022692"/>
    </source>
</evidence>
<evidence type="ECO:0000256" key="27">
    <source>
        <dbReference type="ARBA" id="ARBA00023239"/>
    </source>
</evidence>
<dbReference type="KEGG" id="bfo:118404575"/>
<organism evidence="36 37">
    <name type="scientific">Branchiostoma floridae</name>
    <name type="common">Florida lancelet</name>
    <name type="synonym">Amphioxus</name>
    <dbReference type="NCBI Taxonomy" id="7739"/>
    <lineage>
        <taxon>Eukaryota</taxon>
        <taxon>Metazoa</taxon>
        <taxon>Chordata</taxon>
        <taxon>Cephalochordata</taxon>
        <taxon>Leptocardii</taxon>
        <taxon>Amphioxiformes</taxon>
        <taxon>Branchiostomatidae</taxon>
        <taxon>Branchiostoma</taxon>
    </lineage>
</organism>
<keyword evidence="26 31" id="KW-0464">Manganese</keyword>
<keyword evidence="8" id="KW-0963">Cytoplasm</keyword>
<keyword evidence="15" id="KW-0677">Repeat</keyword>
<feature type="transmembrane region" description="Helical" evidence="34">
    <location>
        <begin position="219"/>
        <end position="236"/>
    </location>
</feature>
<reference evidence="36" key="2">
    <citation type="journal article" date="2020" name="Nat. Ecol. Evol.">
        <title>Deeply conserved synteny resolves early events in vertebrate evolution.</title>
        <authorList>
            <person name="Simakov O."/>
            <person name="Marletaz F."/>
            <person name="Yue J.X."/>
            <person name="O'Connell B."/>
            <person name="Jenkins J."/>
            <person name="Brandt A."/>
            <person name="Calef R."/>
            <person name="Tung C.H."/>
            <person name="Huang T.K."/>
            <person name="Schmutz J."/>
            <person name="Satoh N."/>
            <person name="Yu J.K."/>
            <person name="Putnam N.H."/>
            <person name="Green R.E."/>
            <person name="Rokhsar D.S."/>
        </authorList>
    </citation>
    <scope>NUCLEOTIDE SEQUENCE [LARGE SCALE GENOMIC DNA]</scope>
    <source>
        <strain evidence="36">S238N-H82</strain>
    </source>
</reference>
<dbReference type="GO" id="GO:0007608">
    <property type="term" value="P:sensory perception of smell"/>
    <property type="evidence" value="ECO:0007669"/>
    <property type="project" value="UniProtKB-KW"/>
</dbReference>
<evidence type="ECO:0000256" key="8">
    <source>
        <dbReference type="ARBA" id="ARBA00022490"/>
    </source>
</evidence>
<feature type="domain" description="Guanylate cyclase" evidence="35">
    <location>
        <begin position="306"/>
        <end position="433"/>
    </location>
</feature>
<dbReference type="AlphaFoldDB" id="A0A9J7KEY1"/>
<dbReference type="InterPro" id="IPR030672">
    <property type="entry name" value="Adcy"/>
</dbReference>
<evidence type="ECO:0000256" key="28">
    <source>
        <dbReference type="ARBA" id="ARBA00023273"/>
    </source>
</evidence>
<feature type="binding site" evidence="31">
    <location>
        <position position="311"/>
    </location>
    <ligand>
        <name>Mg(2+)</name>
        <dbReference type="ChEBI" id="CHEBI:18420"/>
        <label>1</label>
        <note>catalytic</note>
    </ligand>
</feature>
<evidence type="ECO:0000256" key="18">
    <source>
        <dbReference type="ARBA" id="ARBA00022842"/>
    </source>
</evidence>
<evidence type="ECO:0000256" key="5">
    <source>
        <dbReference type="ARBA" id="ARBA00004555"/>
    </source>
</evidence>
<keyword evidence="17 29" id="KW-0067">ATP-binding</keyword>
<accession>A0A9J7KEY1</accession>
<keyword evidence="24 29" id="KW-0472">Membrane</keyword>
<dbReference type="InterPro" id="IPR032628">
    <property type="entry name" value="AC_N"/>
</dbReference>
<keyword evidence="11" id="KW-0716">Sensory transduction</keyword>
<feature type="transmembrane region" description="Helical" evidence="34">
    <location>
        <begin position="72"/>
        <end position="90"/>
    </location>
</feature>
<evidence type="ECO:0000256" key="32">
    <source>
        <dbReference type="RuleBase" id="RU000405"/>
    </source>
</evidence>
<dbReference type="SUPFAM" id="SSF55073">
    <property type="entry name" value="Nucleotide cyclase"/>
    <property type="match status" value="2"/>
</dbReference>
<dbReference type="GO" id="GO:0005516">
    <property type="term" value="F:calmodulin binding"/>
    <property type="evidence" value="ECO:0007669"/>
    <property type="project" value="UniProtKB-KW"/>
</dbReference>
<comment type="function">
    <text evidence="29">Catalyzes the formation of the signaling molecule cAMP in response to G-protein signaling.</text>
</comment>
<dbReference type="Proteomes" id="UP000001554">
    <property type="component" value="Chromosome 17"/>
</dbReference>
<evidence type="ECO:0000256" key="33">
    <source>
        <dbReference type="SAM" id="MobiDB-lite"/>
    </source>
</evidence>